<dbReference type="AlphaFoldDB" id="A0A1G8T0T0"/>
<evidence type="ECO:0000313" key="1">
    <source>
        <dbReference type="EMBL" id="SDJ35159.1"/>
    </source>
</evidence>
<organism evidence="1 2">
    <name type="scientific">Pseudomonas abietaniphila</name>
    <dbReference type="NCBI Taxonomy" id="89065"/>
    <lineage>
        <taxon>Bacteria</taxon>
        <taxon>Pseudomonadati</taxon>
        <taxon>Pseudomonadota</taxon>
        <taxon>Gammaproteobacteria</taxon>
        <taxon>Pseudomonadales</taxon>
        <taxon>Pseudomonadaceae</taxon>
        <taxon>Pseudomonas</taxon>
    </lineage>
</organism>
<accession>A0A1G8T0T0</accession>
<dbReference type="EMBL" id="FNCO01000027">
    <property type="protein sequence ID" value="SDJ35159.1"/>
    <property type="molecule type" value="Genomic_DNA"/>
</dbReference>
<name>A0A1G8T0T0_9PSED</name>
<sequence>MGPFFVATCGVIMDRHLYRFRTADRLLGKDATETKEAVPGELEKLEIYFAPPEQLNDPLEGYKEIYWAGDEIVWANFFRHYLLILALRSWEIDDAVMSGVPLPNELPIGQYPANLRGVYLFAFQEMDYLLQSSEIFQGYIKALSKAERKHYKPQLLLYLSSLHTRFLTIVLSVSYKYELTGAHHPENPGDPLGDSDFHLKIISNIEADDGQHRDFESYRQIAVTTSAFSIKAAHVWINDHYGVYDLITAFAPRYLDQIDQLMHPKWYVACFMKECNNSAIWGSYGDNHKGICLKYRVSGEDQALSLEMNKPIGLGHSGIIYGFQNMQFKEVFYDREHSEIDFFRSLGNVPNEALGGFWYNDGQGNLSTTSEWYKTDSSDLRERHWNNLDFALTSTLPQWESEKEYRLVLNSGMDITDKKHRVLKYRFSSLEGVIFGIKTPLEYKLKAIRIIKAHCEREGREEFQFYQAYYDPETKSIQHGLLPVSIHDADINGGSTEPGDSSAES</sequence>
<reference evidence="2" key="1">
    <citation type="submission" date="2016-10" db="EMBL/GenBank/DDBJ databases">
        <authorList>
            <person name="Varghese N."/>
            <person name="Submissions S."/>
        </authorList>
    </citation>
    <scope>NUCLEOTIDE SEQUENCE [LARGE SCALE GENOMIC DNA]</scope>
    <source>
        <strain evidence="2">ATCC 700689</strain>
    </source>
</reference>
<evidence type="ECO:0000313" key="2">
    <source>
        <dbReference type="Proteomes" id="UP000182894"/>
    </source>
</evidence>
<dbReference type="STRING" id="89065.SAMN05216605_12712"/>
<proteinExistence type="predicted"/>
<evidence type="ECO:0008006" key="3">
    <source>
        <dbReference type="Google" id="ProtNLM"/>
    </source>
</evidence>
<keyword evidence="2" id="KW-1185">Reference proteome</keyword>
<protein>
    <recommendedName>
        <fullName evidence="3">DUF2971 domain-containing protein</fullName>
    </recommendedName>
</protein>
<dbReference type="Proteomes" id="UP000182894">
    <property type="component" value="Unassembled WGS sequence"/>
</dbReference>
<gene>
    <name evidence="1" type="ORF">SAMN05216605_12712</name>
</gene>